<dbReference type="SMART" id="SM00116">
    <property type="entry name" value="CBS"/>
    <property type="match status" value="2"/>
</dbReference>
<sequence length="364" mass="38267">MPSALSYLKRFAPVGRLDGFRAAIGALLGIFLTGFVGFLWLGTTHGLPFLLAPMGASAVLLFAVPASPLAQPWSVIGGNGISAFVGVVCAMFVTDPLLAAPLAVALAIGAMSLSRCLHPPGGAMALTAVLGGPAVTEAGLSFVLVPVAINSVILLAAAWLYNNATRHRYPHRPVPAVPLPHGTTDPLPQDRVGFTTADLGAVLAQYDELLDVSLEDLETLFRQVEARAHRRLHRNLSCADIMSRDMITAQPDEGVGQARDRMLDRGLSSMPVVDAHGFALGIVGHAQLLAGNGRLVRDVMKRDGCRVTPDQPIDELLPALSGGVHHDALIVDGEGRLVGLITQTDLLAALWRSHVAEQVASAKG</sequence>
<gene>
    <name evidence="4" type="ORF">GRI97_17095</name>
</gene>
<keyword evidence="5" id="KW-1185">Reference proteome</keyword>
<protein>
    <submittedName>
        <fullName evidence="4">CBS domain-containing protein</fullName>
    </submittedName>
</protein>
<feature type="domain" description="CBS" evidence="3">
    <location>
        <begin position="242"/>
        <end position="299"/>
    </location>
</feature>
<evidence type="ECO:0000313" key="5">
    <source>
        <dbReference type="Proteomes" id="UP000469430"/>
    </source>
</evidence>
<dbReference type="Proteomes" id="UP000469430">
    <property type="component" value="Unassembled WGS sequence"/>
</dbReference>
<dbReference type="Pfam" id="PF04982">
    <property type="entry name" value="TM_HPP"/>
    <property type="match status" value="1"/>
</dbReference>
<keyword evidence="2" id="KW-1133">Transmembrane helix</keyword>
<evidence type="ECO:0000256" key="1">
    <source>
        <dbReference type="PROSITE-ProRule" id="PRU00703"/>
    </source>
</evidence>
<keyword evidence="1" id="KW-0129">CBS domain</keyword>
<dbReference type="SUPFAM" id="SSF54631">
    <property type="entry name" value="CBS-domain pair"/>
    <property type="match status" value="1"/>
</dbReference>
<name>A0A6I4U1H0_9SPHN</name>
<dbReference type="OrthoDB" id="9811720at2"/>
<feature type="transmembrane region" description="Helical" evidence="2">
    <location>
        <begin position="47"/>
        <end position="66"/>
    </location>
</feature>
<dbReference type="InterPro" id="IPR000644">
    <property type="entry name" value="CBS_dom"/>
</dbReference>
<dbReference type="AlphaFoldDB" id="A0A6I4U1H0"/>
<dbReference type="InterPro" id="IPR007065">
    <property type="entry name" value="HPP"/>
</dbReference>
<dbReference type="InterPro" id="IPR046342">
    <property type="entry name" value="CBS_dom_sf"/>
</dbReference>
<dbReference type="InterPro" id="IPR058581">
    <property type="entry name" value="TM_HPP"/>
</dbReference>
<feature type="transmembrane region" description="Helical" evidence="2">
    <location>
        <begin position="20"/>
        <end position="41"/>
    </location>
</feature>
<reference evidence="4 5" key="1">
    <citation type="submission" date="2019-12" db="EMBL/GenBank/DDBJ databases">
        <title>Genomic-based taxomic classification of the family Erythrobacteraceae.</title>
        <authorList>
            <person name="Xu L."/>
        </authorList>
    </citation>
    <scope>NUCLEOTIDE SEQUENCE [LARGE SCALE GENOMIC DNA]</scope>
    <source>
        <strain evidence="4 5">S36</strain>
    </source>
</reference>
<keyword evidence="2" id="KW-0472">Membrane</keyword>
<dbReference type="PROSITE" id="PS51371">
    <property type="entry name" value="CBS"/>
    <property type="match status" value="2"/>
</dbReference>
<dbReference type="RefSeq" id="WP_161392430.1">
    <property type="nucleotide sequence ID" value="NZ_JBHSCP010000003.1"/>
</dbReference>
<dbReference type="PANTHER" id="PTHR33741:SF5">
    <property type="entry name" value="TRANSMEMBRANE PROTEIN DDB_G0269096-RELATED"/>
    <property type="match status" value="1"/>
</dbReference>
<dbReference type="EMBL" id="WTYJ01000004">
    <property type="protein sequence ID" value="MXP00709.1"/>
    <property type="molecule type" value="Genomic_DNA"/>
</dbReference>
<dbReference type="Gene3D" id="3.10.580.10">
    <property type="entry name" value="CBS-domain"/>
    <property type="match status" value="2"/>
</dbReference>
<evidence type="ECO:0000313" key="4">
    <source>
        <dbReference type="EMBL" id="MXP00709.1"/>
    </source>
</evidence>
<accession>A0A6I4U1H0</accession>
<organism evidence="4 5">
    <name type="scientific">Croceibacterium xixiisoli</name>
    <dbReference type="NCBI Taxonomy" id="1476466"/>
    <lineage>
        <taxon>Bacteria</taxon>
        <taxon>Pseudomonadati</taxon>
        <taxon>Pseudomonadota</taxon>
        <taxon>Alphaproteobacteria</taxon>
        <taxon>Sphingomonadales</taxon>
        <taxon>Erythrobacteraceae</taxon>
        <taxon>Croceibacterium</taxon>
    </lineage>
</organism>
<evidence type="ECO:0000259" key="3">
    <source>
        <dbReference type="PROSITE" id="PS51371"/>
    </source>
</evidence>
<evidence type="ECO:0000256" key="2">
    <source>
        <dbReference type="SAM" id="Phobius"/>
    </source>
</evidence>
<keyword evidence="2" id="KW-0812">Transmembrane</keyword>
<feature type="transmembrane region" description="Helical" evidence="2">
    <location>
        <begin position="138"/>
        <end position="161"/>
    </location>
</feature>
<proteinExistence type="predicted"/>
<comment type="caution">
    <text evidence="4">The sequence shown here is derived from an EMBL/GenBank/DDBJ whole genome shotgun (WGS) entry which is preliminary data.</text>
</comment>
<feature type="domain" description="CBS" evidence="3">
    <location>
        <begin position="300"/>
        <end position="357"/>
    </location>
</feature>
<dbReference type="Pfam" id="PF00571">
    <property type="entry name" value="CBS"/>
    <property type="match status" value="2"/>
</dbReference>
<dbReference type="PANTHER" id="PTHR33741">
    <property type="entry name" value="TRANSMEMBRANE PROTEIN DDB_G0269096-RELATED"/>
    <property type="match status" value="1"/>
</dbReference>